<evidence type="ECO:0000313" key="3">
    <source>
        <dbReference type="Proteomes" id="UP001163823"/>
    </source>
</evidence>
<sequence>MNDIVFVMYNCKLNERQTKKYSSLSLRLDDLSSDDEWITLKEDPVDFSSNEWLHVLDGSSNVNDDVIDVDAPLDEEVQVVEGTHGLEGDVGFVGGDKKVVEVMSVGSDEGGNFIDNEDDNDDNDNGDDDIGNGDYEGGQWW</sequence>
<evidence type="ECO:0000313" key="2">
    <source>
        <dbReference type="EMBL" id="KAJ7969365.1"/>
    </source>
</evidence>
<name>A0AAD7M3L3_QUISA</name>
<feature type="compositionally biased region" description="Acidic residues" evidence="1">
    <location>
        <begin position="115"/>
        <end position="131"/>
    </location>
</feature>
<reference evidence="2" key="1">
    <citation type="journal article" date="2023" name="Science">
        <title>Elucidation of the pathway for biosynthesis of saponin adjuvants from the soapbark tree.</title>
        <authorList>
            <person name="Reed J."/>
            <person name="Orme A."/>
            <person name="El-Demerdash A."/>
            <person name="Owen C."/>
            <person name="Martin L.B.B."/>
            <person name="Misra R.C."/>
            <person name="Kikuchi S."/>
            <person name="Rejzek M."/>
            <person name="Martin A.C."/>
            <person name="Harkess A."/>
            <person name="Leebens-Mack J."/>
            <person name="Louveau T."/>
            <person name="Stephenson M.J."/>
            <person name="Osbourn A."/>
        </authorList>
    </citation>
    <scope>NUCLEOTIDE SEQUENCE</scope>
    <source>
        <strain evidence="2">S10</strain>
    </source>
</reference>
<keyword evidence="3" id="KW-1185">Reference proteome</keyword>
<evidence type="ECO:0000256" key="1">
    <source>
        <dbReference type="SAM" id="MobiDB-lite"/>
    </source>
</evidence>
<proteinExistence type="predicted"/>
<dbReference type="AlphaFoldDB" id="A0AAD7M3L3"/>
<organism evidence="2 3">
    <name type="scientific">Quillaja saponaria</name>
    <name type="common">Soap bark tree</name>
    <dbReference type="NCBI Taxonomy" id="32244"/>
    <lineage>
        <taxon>Eukaryota</taxon>
        <taxon>Viridiplantae</taxon>
        <taxon>Streptophyta</taxon>
        <taxon>Embryophyta</taxon>
        <taxon>Tracheophyta</taxon>
        <taxon>Spermatophyta</taxon>
        <taxon>Magnoliopsida</taxon>
        <taxon>eudicotyledons</taxon>
        <taxon>Gunneridae</taxon>
        <taxon>Pentapetalae</taxon>
        <taxon>rosids</taxon>
        <taxon>fabids</taxon>
        <taxon>Fabales</taxon>
        <taxon>Quillajaceae</taxon>
        <taxon>Quillaja</taxon>
    </lineage>
</organism>
<comment type="caution">
    <text evidence="2">The sequence shown here is derived from an EMBL/GenBank/DDBJ whole genome shotgun (WGS) entry which is preliminary data.</text>
</comment>
<gene>
    <name evidence="2" type="ORF">O6P43_013340</name>
</gene>
<protein>
    <submittedName>
        <fullName evidence="2">Zf-BED domain-containing protein</fullName>
    </submittedName>
</protein>
<dbReference type="EMBL" id="JARAOO010000005">
    <property type="protein sequence ID" value="KAJ7969365.1"/>
    <property type="molecule type" value="Genomic_DNA"/>
</dbReference>
<dbReference type="KEGG" id="qsa:O6P43_013340"/>
<accession>A0AAD7M3L3</accession>
<feature type="region of interest" description="Disordered" evidence="1">
    <location>
        <begin position="106"/>
        <end position="141"/>
    </location>
</feature>
<dbReference type="Proteomes" id="UP001163823">
    <property type="component" value="Chromosome 5"/>
</dbReference>